<keyword evidence="1" id="KW-1133">Transmembrane helix</keyword>
<organism evidence="2 3">
    <name type="scientific">Lactuca sativa</name>
    <name type="common">Garden lettuce</name>
    <dbReference type="NCBI Taxonomy" id="4236"/>
    <lineage>
        <taxon>Eukaryota</taxon>
        <taxon>Viridiplantae</taxon>
        <taxon>Streptophyta</taxon>
        <taxon>Embryophyta</taxon>
        <taxon>Tracheophyta</taxon>
        <taxon>Spermatophyta</taxon>
        <taxon>Magnoliopsida</taxon>
        <taxon>eudicotyledons</taxon>
        <taxon>Gunneridae</taxon>
        <taxon>Pentapetalae</taxon>
        <taxon>asterids</taxon>
        <taxon>campanulids</taxon>
        <taxon>Asterales</taxon>
        <taxon>Asteraceae</taxon>
        <taxon>Cichorioideae</taxon>
        <taxon>Cichorieae</taxon>
        <taxon>Lactucinae</taxon>
        <taxon>Lactuca</taxon>
    </lineage>
</organism>
<evidence type="ECO:0000313" key="2">
    <source>
        <dbReference type="EMBL" id="KAJ0220326.1"/>
    </source>
</evidence>
<dbReference type="EMBL" id="NBSK02000002">
    <property type="protein sequence ID" value="KAJ0220326.1"/>
    <property type="molecule type" value="Genomic_DNA"/>
</dbReference>
<dbReference type="PANTHER" id="PTHR33116:SF79">
    <property type="entry name" value="REVERSE TRANSCRIPTASE DOMAIN, ZINC FINGER, CCHC-TYPE-RELATED"/>
    <property type="match status" value="1"/>
</dbReference>
<reference evidence="2 3" key="1">
    <citation type="journal article" date="2017" name="Nat. Commun.">
        <title>Genome assembly with in vitro proximity ligation data and whole-genome triplication in lettuce.</title>
        <authorList>
            <person name="Reyes-Chin-Wo S."/>
            <person name="Wang Z."/>
            <person name="Yang X."/>
            <person name="Kozik A."/>
            <person name="Arikit S."/>
            <person name="Song C."/>
            <person name="Xia L."/>
            <person name="Froenicke L."/>
            <person name="Lavelle D.O."/>
            <person name="Truco M.J."/>
            <person name="Xia R."/>
            <person name="Zhu S."/>
            <person name="Xu C."/>
            <person name="Xu H."/>
            <person name="Xu X."/>
            <person name="Cox K."/>
            <person name="Korf I."/>
            <person name="Meyers B.C."/>
            <person name="Michelmore R.W."/>
        </authorList>
    </citation>
    <scope>NUCLEOTIDE SEQUENCE [LARGE SCALE GENOMIC DNA]</scope>
    <source>
        <strain evidence="3">cv. Salinas</strain>
        <tissue evidence="2">Seedlings</tissue>
    </source>
</reference>
<dbReference type="Proteomes" id="UP000235145">
    <property type="component" value="Unassembled WGS sequence"/>
</dbReference>
<name>A0A9R1XP10_LACSA</name>
<sequence length="87" mass="9175">MGLVSTFLCGVGIDKETLSSTAQALGCRHGEFLFTYLGVPVGANMPLPYYLGGGGGGLTLIKYVLGGLPTFYMTFFKASLGMIDQIE</sequence>
<comment type="caution">
    <text evidence="2">The sequence shown here is derived from an EMBL/GenBank/DDBJ whole genome shotgun (WGS) entry which is preliminary data.</text>
</comment>
<accession>A0A9R1XP10</accession>
<dbReference type="AlphaFoldDB" id="A0A9R1XP10"/>
<protein>
    <submittedName>
        <fullName evidence="2">Uncharacterized protein</fullName>
    </submittedName>
</protein>
<keyword evidence="1" id="KW-0812">Transmembrane</keyword>
<proteinExistence type="predicted"/>
<dbReference type="PANTHER" id="PTHR33116">
    <property type="entry name" value="REVERSE TRANSCRIPTASE ZINC-BINDING DOMAIN-CONTAINING PROTEIN-RELATED-RELATED"/>
    <property type="match status" value="1"/>
</dbReference>
<evidence type="ECO:0000313" key="3">
    <source>
        <dbReference type="Proteomes" id="UP000235145"/>
    </source>
</evidence>
<keyword evidence="1" id="KW-0472">Membrane</keyword>
<keyword evidence="3" id="KW-1185">Reference proteome</keyword>
<gene>
    <name evidence="2" type="ORF">LSAT_V11C200089590</name>
</gene>
<feature type="transmembrane region" description="Helical" evidence="1">
    <location>
        <begin position="48"/>
        <end position="72"/>
    </location>
</feature>
<evidence type="ECO:0000256" key="1">
    <source>
        <dbReference type="SAM" id="Phobius"/>
    </source>
</evidence>